<accession>M5CFP0</accession>
<gene>
    <name evidence="1" type="ORF">BN14_12392</name>
</gene>
<protein>
    <submittedName>
        <fullName evidence="1">Uncharacterized protein</fullName>
    </submittedName>
</protein>
<comment type="caution">
    <text evidence="1">The sequence shown here is derived from an EMBL/GenBank/DDBJ whole genome shotgun (WGS) entry which is preliminary data.</text>
</comment>
<name>M5CFP0_THACB</name>
<evidence type="ECO:0000313" key="1">
    <source>
        <dbReference type="EMBL" id="CCO38224.1"/>
    </source>
</evidence>
<proteinExistence type="predicted"/>
<dbReference type="HOGENOM" id="CLU_2361198_0_0_1"/>
<dbReference type="AlphaFoldDB" id="M5CFP0"/>
<sequence length="90" mass="10259">MPIYQSNAKLPFNHCMDVNFYVQNSPEAMKDNLSSAANIIHVLLNIQQVRRNTYQHPGWGFMYWLDPEGVEGPQTLYGVCVYCCGIAKAF</sequence>
<organism evidence="1 2">
    <name type="scientific">Thanatephorus cucumeris (strain AG1-IB / isolate 7/3/14)</name>
    <name type="common">Lettuce bottom rot fungus</name>
    <name type="synonym">Rhizoctonia solani</name>
    <dbReference type="NCBI Taxonomy" id="1108050"/>
    <lineage>
        <taxon>Eukaryota</taxon>
        <taxon>Fungi</taxon>
        <taxon>Dikarya</taxon>
        <taxon>Basidiomycota</taxon>
        <taxon>Agaricomycotina</taxon>
        <taxon>Agaricomycetes</taxon>
        <taxon>Cantharellales</taxon>
        <taxon>Ceratobasidiaceae</taxon>
        <taxon>Rhizoctonia</taxon>
        <taxon>Rhizoctonia solani AG-1</taxon>
    </lineage>
</organism>
<evidence type="ECO:0000313" key="2">
    <source>
        <dbReference type="Proteomes" id="UP000012065"/>
    </source>
</evidence>
<dbReference type="EMBL" id="CAOJ01019345">
    <property type="protein sequence ID" value="CCO38224.1"/>
    <property type="molecule type" value="Genomic_DNA"/>
</dbReference>
<reference evidence="1 2" key="1">
    <citation type="journal article" date="2013" name="J. Biotechnol.">
        <title>Establishment and interpretation of the genome sequence of the phytopathogenic fungus Rhizoctonia solani AG1-IB isolate 7/3/14.</title>
        <authorList>
            <person name="Wibberg D.W."/>
            <person name="Jelonek L.J."/>
            <person name="Rupp O.R."/>
            <person name="Hennig M.H."/>
            <person name="Eikmeyer F.E."/>
            <person name="Goesmann A.G."/>
            <person name="Hartmann A.H."/>
            <person name="Borriss R.B."/>
            <person name="Grosch R.G."/>
            <person name="Puehler A.P."/>
            <person name="Schlueter A.S."/>
        </authorList>
    </citation>
    <scope>NUCLEOTIDE SEQUENCE [LARGE SCALE GENOMIC DNA]</scope>
    <source>
        <strain evidence="2">AG1-IB / isolate 7/3/14</strain>
    </source>
</reference>
<dbReference type="Proteomes" id="UP000012065">
    <property type="component" value="Unassembled WGS sequence"/>
</dbReference>